<organism evidence="3 4">
    <name type="scientific">Marinihelvus fidelis</name>
    <dbReference type="NCBI Taxonomy" id="2613842"/>
    <lineage>
        <taxon>Bacteria</taxon>
        <taxon>Pseudomonadati</taxon>
        <taxon>Pseudomonadota</taxon>
        <taxon>Gammaproteobacteria</taxon>
        <taxon>Chromatiales</taxon>
        <taxon>Wenzhouxiangellaceae</taxon>
        <taxon>Marinihelvus</taxon>
    </lineage>
</organism>
<feature type="transmembrane region" description="Helical" evidence="1">
    <location>
        <begin position="12"/>
        <end position="37"/>
    </location>
</feature>
<keyword evidence="1" id="KW-0812">Transmembrane</keyword>
<feature type="transmembrane region" description="Helical" evidence="1">
    <location>
        <begin position="49"/>
        <end position="68"/>
    </location>
</feature>
<comment type="caution">
    <text evidence="3">The sequence shown here is derived from an EMBL/GenBank/DDBJ whole genome shotgun (WGS) entry which is preliminary data.</text>
</comment>
<feature type="transmembrane region" description="Helical" evidence="1">
    <location>
        <begin position="173"/>
        <end position="194"/>
    </location>
</feature>
<evidence type="ECO:0000313" key="4">
    <source>
        <dbReference type="Proteomes" id="UP000325372"/>
    </source>
</evidence>
<evidence type="ECO:0000313" key="3">
    <source>
        <dbReference type="EMBL" id="KAA9132570.1"/>
    </source>
</evidence>
<sequence length="233" mass="23715">MSVDILPPLVAALLAGLLGSGHCFGMCGGIAMGLGSLGPGKGQAWRNALLFNLGRLLAYAGLGGVIAATLGQGGEWAGVPGWGRWLRLAAAVLIAVLGLQMLTGWRALAVIERVGAGLWKKVAPLAARTAAWPGPAGRLLLGLCWGFLPCGLVYTALLIAASTGGFARGAGVMAAFGLGTLPSMLGMTLAAPALVTLGRDPFFRRVAGFGLLLLAAWAIVLAWPAGDMAHHHH</sequence>
<feature type="transmembrane region" description="Helical" evidence="1">
    <location>
        <begin position="88"/>
        <end position="111"/>
    </location>
</feature>
<evidence type="ECO:0000259" key="2">
    <source>
        <dbReference type="Pfam" id="PF13386"/>
    </source>
</evidence>
<dbReference type="PANTHER" id="PTHR42208">
    <property type="entry name" value="HEAVY METAL TRANSPORTER-RELATED"/>
    <property type="match status" value="1"/>
</dbReference>
<protein>
    <submittedName>
        <fullName evidence="3">Sulfite exporter TauE/SafE family protein</fullName>
    </submittedName>
</protein>
<dbReference type="Pfam" id="PF13386">
    <property type="entry name" value="DsbD_2"/>
    <property type="match status" value="1"/>
</dbReference>
<dbReference type="InterPro" id="IPR039447">
    <property type="entry name" value="UreH-like_TM_dom"/>
</dbReference>
<feature type="domain" description="Urease accessory protein UreH-like transmembrane" evidence="2">
    <location>
        <begin position="11"/>
        <end position="215"/>
    </location>
</feature>
<reference evidence="3 4" key="1">
    <citation type="submission" date="2019-09" db="EMBL/GenBank/DDBJ databases">
        <title>Wenzhouxiangella sp. Genome sequencing and assembly.</title>
        <authorList>
            <person name="Zhang R."/>
        </authorList>
    </citation>
    <scope>NUCLEOTIDE SEQUENCE [LARGE SCALE GENOMIC DNA]</scope>
    <source>
        <strain evidence="3 4">W260</strain>
    </source>
</reference>
<dbReference type="EMBL" id="VYXP01000003">
    <property type="protein sequence ID" value="KAA9132570.1"/>
    <property type="molecule type" value="Genomic_DNA"/>
</dbReference>
<dbReference type="RefSeq" id="WP_150863279.1">
    <property type="nucleotide sequence ID" value="NZ_VYXP01000003.1"/>
</dbReference>
<accession>A0A5N0TC83</accession>
<gene>
    <name evidence="3" type="ORF">F3N42_04950</name>
</gene>
<dbReference type="AlphaFoldDB" id="A0A5N0TC83"/>
<feature type="transmembrane region" description="Helical" evidence="1">
    <location>
        <begin position="206"/>
        <end position="225"/>
    </location>
</feature>
<keyword evidence="1" id="KW-0472">Membrane</keyword>
<proteinExistence type="predicted"/>
<evidence type="ECO:0000256" key="1">
    <source>
        <dbReference type="SAM" id="Phobius"/>
    </source>
</evidence>
<name>A0A5N0TC83_9GAMM</name>
<feature type="transmembrane region" description="Helical" evidence="1">
    <location>
        <begin position="139"/>
        <end position="161"/>
    </location>
</feature>
<keyword evidence="4" id="KW-1185">Reference proteome</keyword>
<dbReference type="PANTHER" id="PTHR42208:SF1">
    <property type="entry name" value="HEAVY METAL TRANSPORTER"/>
    <property type="match status" value="1"/>
</dbReference>
<dbReference type="Proteomes" id="UP000325372">
    <property type="component" value="Unassembled WGS sequence"/>
</dbReference>
<keyword evidence="1" id="KW-1133">Transmembrane helix</keyword>